<feature type="domain" description="NADP-dependent oxidoreductase" evidence="4">
    <location>
        <begin position="19"/>
        <end position="292"/>
    </location>
</feature>
<dbReference type="WBParaSite" id="MBELARI_LOCUS6819">
    <property type="protein sequence ID" value="MBELARI_LOCUS6819"/>
    <property type="gene ID" value="MBELARI_LOCUS6819"/>
</dbReference>
<evidence type="ECO:0000313" key="6">
    <source>
        <dbReference type="WBParaSite" id="MBELARI_LOCUS6819"/>
    </source>
</evidence>
<dbReference type="InterPro" id="IPR036812">
    <property type="entry name" value="NAD(P)_OxRdtase_dom_sf"/>
</dbReference>
<organism evidence="5 6">
    <name type="scientific">Mesorhabditis belari</name>
    <dbReference type="NCBI Taxonomy" id="2138241"/>
    <lineage>
        <taxon>Eukaryota</taxon>
        <taxon>Metazoa</taxon>
        <taxon>Ecdysozoa</taxon>
        <taxon>Nematoda</taxon>
        <taxon>Chromadorea</taxon>
        <taxon>Rhabditida</taxon>
        <taxon>Rhabditina</taxon>
        <taxon>Rhabditomorpha</taxon>
        <taxon>Rhabditoidea</taxon>
        <taxon>Rhabditidae</taxon>
        <taxon>Mesorhabditinae</taxon>
        <taxon>Mesorhabditis</taxon>
    </lineage>
</organism>
<feature type="binding site" evidence="2">
    <location>
        <position position="114"/>
    </location>
    <ligand>
        <name>substrate</name>
    </ligand>
</feature>
<dbReference type="InterPro" id="IPR020471">
    <property type="entry name" value="AKR"/>
</dbReference>
<dbReference type="FunFam" id="3.20.20.100:FF:000029">
    <property type="entry name" value="Aldo-keto reductase"/>
    <property type="match status" value="1"/>
</dbReference>
<feature type="site" description="Lowers pKa of active site Tyr" evidence="3">
    <location>
        <position position="81"/>
    </location>
</feature>
<dbReference type="PANTHER" id="PTHR11732">
    <property type="entry name" value="ALDO/KETO REDUCTASE"/>
    <property type="match status" value="1"/>
</dbReference>
<dbReference type="Proteomes" id="UP000887575">
    <property type="component" value="Unassembled WGS sequence"/>
</dbReference>
<sequence length="320" mass="36577">MTIGYPTIKLSNGVEMPILGLGTWQSSPEEVKNAAKEAIKAGYRLIDTAMIYGNETQIGEALKECIAEGIVKREDMFITTKNWVTHLHPEDIEGSLRESLKRLQLDFVDLYLSHAPTARKKDLSGQDHTLKVEENWKGMEAVYRAGLTRAIGVSNYSTSQIERVMKIAEVPIHNQQIELHLYWPQIEQHETCKKHNISLTSFSTLGSPGRKTWVRPDGSVSNYDDNVPADMDDPFVQELAKKYNKSPAHILLRWAIERNIAVIPKSVTLSRIRDNFNVFDFKLTDDEMKKLNNPLHKHRLFMNEPMTGHPEDSLVEERKK</sequence>
<accession>A0AAF3FL68</accession>
<dbReference type="InterPro" id="IPR018170">
    <property type="entry name" value="Aldo/ket_reductase_CS"/>
</dbReference>
<name>A0AAF3FL68_9BILA</name>
<protein>
    <submittedName>
        <fullName evidence="6">NADP-dependent oxidoreductase domain-containing protein</fullName>
    </submittedName>
</protein>
<dbReference type="GO" id="GO:0016491">
    <property type="term" value="F:oxidoreductase activity"/>
    <property type="evidence" value="ECO:0007669"/>
    <property type="project" value="InterPro"/>
</dbReference>
<evidence type="ECO:0000256" key="2">
    <source>
        <dbReference type="PIRSR" id="PIRSR000097-2"/>
    </source>
</evidence>
<evidence type="ECO:0000313" key="5">
    <source>
        <dbReference type="Proteomes" id="UP000887575"/>
    </source>
</evidence>
<dbReference type="AlphaFoldDB" id="A0AAF3FL68"/>
<dbReference type="PRINTS" id="PR00069">
    <property type="entry name" value="ALDKETRDTASE"/>
</dbReference>
<dbReference type="InterPro" id="IPR023210">
    <property type="entry name" value="NADP_OxRdtase_dom"/>
</dbReference>
<proteinExistence type="predicted"/>
<dbReference type="SUPFAM" id="SSF51430">
    <property type="entry name" value="NAD(P)-linked oxidoreductase"/>
    <property type="match status" value="1"/>
</dbReference>
<evidence type="ECO:0000259" key="4">
    <source>
        <dbReference type="Pfam" id="PF00248"/>
    </source>
</evidence>
<dbReference type="Pfam" id="PF00248">
    <property type="entry name" value="Aldo_ket_red"/>
    <property type="match status" value="1"/>
</dbReference>
<dbReference type="PROSITE" id="PS00062">
    <property type="entry name" value="ALDOKETO_REDUCTASE_2"/>
    <property type="match status" value="1"/>
</dbReference>
<keyword evidence="5" id="KW-1185">Reference proteome</keyword>
<dbReference type="PROSITE" id="PS00798">
    <property type="entry name" value="ALDOKETO_REDUCTASE_1"/>
    <property type="match status" value="1"/>
</dbReference>
<dbReference type="Gene3D" id="3.20.20.100">
    <property type="entry name" value="NADP-dependent oxidoreductase domain"/>
    <property type="match status" value="1"/>
</dbReference>
<feature type="active site" description="Proton donor" evidence="1">
    <location>
        <position position="52"/>
    </location>
</feature>
<evidence type="ECO:0000256" key="1">
    <source>
        <dbReference type="PIRSR" id="PIRSR000097-1"/>
    </source>
</evidence>
<reference evidence="6" key="1">
    <citation type="submission" date="2024-02" db="UniProtKB">
        <authorList>
            <consortium name="WormBaseParasite"/>
        </authorList>
    </citation>
    <scope>IDENTIFICATION</scope>
</reference>
<dbReference type="PIRSF" id="PIRSF000097">
    <property type="entry name" value="AKR"/>
    <property type="match status" value="1"/>
</dbReference>
<evidence type="ECO:0000256" key="3">
    <source>
        <dbReference type="PIRSR" id="PIRSR000097-3"/>
    </source>
</evidence>